<protein>
    <recommendedName>
        <fullName evidence="6">Tat pathway signal sequence</fullName>
    </recommendedName>
</protein>
<dbReference type="AlphaFoldDB" id="A0A1G4BR47"/>
<gene>
    <name evidence="4" type="ORF">CORC01_00763</name>
</gene>
<dbReference type="Proteomes" id="UP000176998">
    <property type="component" value="Unassembled WGS sequence"/>
</dbReference>
<dbReference type="EMBL" id="MJBS01000004">
    <property type="protein sequence ID" value="OHF03901.1"/>
    <property type="molecule type" value="Genomic_DNA"/>
</dbReference>
<feature type="domain" description="Dynamin N-terminal" evidence="2">
    <location>
        <begin position="122"/>
        <end position="350"/>
    </location>
</feature>
<dbReference type="OrthoDB" id="3598281at2759"/>
<name>A0A1G4BR47_9PEZI</name>
<feature type="compositionally biased region" description="Polar residues" evidence="1">
    <location>
        <begin position="18"/>
        <end position="27"/>
    </location>
</feature>
<feature type="region of interest" description="Disordered" evidence="1">
    <location>
        <begin position="1"/>
        <end position="54"/>
    </location>
</feature>
<feature type="domain" description="DUF7605" evidence="3">
    <location>
        <begin position="598"/>
        <end position="780"/>
    </location>
</feature>
<comment type="caution">
    <text evidence="4">The sequence shown here is derived from an EMBL/GenBank/DDBJ whole genome shotgun (WGS) entry which is preliminary data.</text>
</comment>
<evidence type="ECO:0000256" key="1">
    <source>
        <dbReference type="SAM" id="MobiDB-lite"/>
    </source>
</evidence>
<organism evidence="4 5">
    <name type="scientific">Colletotrichum orchidophilum</name>
    <dbReference type="NCBI Taxonomy" id="1209926"/>
    <lineage>
        <taxon>Eukaryota</taxon>
        <taxon>Fungi</taxon>
        <taxon>Dikarya</taxon>
        <taxon>Ascomycota</taxon>
        <taxon>Pezizomycotina</taxon>
        <taxon>Sordariomycetes</taxon>
        <taxon>Hypocreomycetidae</taxon>
        <taxon>Glomerellales</taxon>
        <taxon>Glomerellaceae</taxon>
        <taxon>Colletotrichum</taxon>
    </lineage>
</organism>
<proteinExistence type="predicted"/>
<dbReference type="Pfam" id="PF00350">
    <property type="entry name" value="Dynamin_N"/>
    <property type="match status" value="1"/>
</dbReference>
<evidence type="ECO:0000313" key="4">
    <source>
        <dbReference type="EMBL" id="OHF03901.1"/>
    </source>
</evidence>
<dbReference type="SUPFAM" id="SSF52540">
    <property type="entry name" value="P-loop containing nucleoside triphosphate hydrolases"/>
    <property type="match status" value="2"/>
</dbReference>
<evidence type="ECO:0000313" key="5">
    <source>
        <dbReference type="Proteomes" id="UP000176998"/>
    </source>
</evidence>
<reference evidence="4 5" key="1">
    <citation type="submission" date="2016-09" db="EMBL/GenBank/DDBJ databases">
        <authorList>
            <person name="Capua I."/>
            <person name="De Benedictis P."/>
            <person name="Joannis T."/>
            <person name="Lombin L.H."/>
            <person name="Cattoli G."/>
        </authorList>
    </citation>
    <scope>NUCLEOTIDE SEQUENCE [LARGE SCALE GENOMIC DNA]</scope>
    <source>
        <strain evidence="4 5">IMI 309357</strain>
    </source>
</reference>
<dbReference type="PANTHER" id="PTHR36681:SF3">
    <property type="entry name" value="NUCLEAR GTPASE, GERMINAL CENTER-ASSOCIATED, TANDEM DUPLICATE 3"/>
    <property type="match status" value="1"/>
</dbReference>
<evidence type="ECO:0008006" key="6">
    <source>
        <dbReference type="Google" id="ProtNLM"/>
    </source>
</evidence>
<dbReference type="RefSeq" id="XP_022481037.1">
    <property type="nucleotide sequence ID" value="XM_022612420.1"/>
</dbReference>
<dbReference type="GeneID" id="34553930"/>
<dbReference type="InterPro" id="IPR027417">
    <property type="entry name" value="P-loop_NTPase"/>
</dbReference>
<evidence type="ECO:0000259" key="3">
    <source>
        <dbReference type="Pfam" id="PF24564"/>
    </source>
</evidence>
<accession>A0A1G4BR47</accession>
<dbReference type="Pfam" id="PF24564">
    <property type="entry name" value="DUF7605"/>
    <property type="match status" value="1"/>
</dbReference>
<dbReference type="Gene3D" id="3.40.50.300">
    <property type="entry name" value="P-loop containing nucleotide triphosphate hydrolases"/>
    <property type="match status" value="1"/>
</dbReference>
<dbReference type="PANTHER" id="PTHR36681">
    <property type="entry name" value="NUCLEAR GTPASE, GERMINAL CENTER-ASSOCIATED, TANDEM DUPLICATE 3"/>
    <property type="match status" value="1"/>
</dbReference>
<dbReference type="InterPro" id="IPR045063">
    <property type="entry name" value="Dynamin_N"/>
</dbReference>
<dbReference type="STRING" id="1209926.A0A1G4BR47"/>
<sequence>MSDVRDAISDIANGVDAHTSTQTSDTPDTAEPLLQPRPPRRSRAASRTSLVPHDVKDEELPLNRFHDAAFQNAFGDAKALMSQLVDVLEGSPLHISPDSTIKKLHRQAQELSRFQCPSTRIVGLVGDSGVGKSSVLNSLLDQEGLARTSNSGAACTCVVTEYHYRTGTSFLVEVELFTYEELKMQVSELLQSYRLFHLHAGEMDTHEVSDSGEQAGVARDTFRAMFRGRLDSEDFLTTEPEDLVSSTLESWLNEVIPNVGGGHTIHTLEECSSLLMRLTSEVAGVRGPAVWPFIRKIKVSLDSHILSKGLVLVDLPGLRDLNSARRRITERYLIECDEILAICNIGRATTDAGVASVFQLAEKAGLSNDIRATEAKKDWKGQHAKRIQQLSDAVTTTQIQIDEKNLQLADYEDDELTEKEKDEWIKIQHGLRKERKTLQQKRFELKQYLIETRNVAVTRQLQVEYGDKVPSGVLRVFCVSNTDYWAKRRLSRDEALPSLRLSGIITLRKHCLAIIADTQLTIATKFVVNDIPALIGDVALWIQSGAGSADAEQKRIVRETLDNVDRRLRRALLGRGSDLSRIGKMIKGEFKTRVYDEQRIGEWSEEAVAAGDDWKDWHSMSYAAFCRKYGNHCTDKIGYRDWNAEIISGMVANLTPKWDRLCSFFVNELERNVTLVDSAVDQALEYIEAEFETFPRSAVTISQALLSRKAILTSKVQALCDNFSVDLGTVRIDALTGIRTSLIGEAMERSYRSCNHEFGGGSDQRRKKIINDTIKRHDLFQTHMRDFRRRVDALADELQASIEANIQVNLIVIEASFDLIRNENIATESEGNPVLRRRLGDEIATAEEQLGRIKEAMHL</sequence>
<dbReference type="InterPro" id="IPR056024">
    <property type="entry name" value="DUF7605"/>
</dbReference>
<keyword evidence="5" id="KW-1185">Reference proteome</keyword>
<evidence type="ECO:0000259" key="2">
    <source>
        <dbReference type="Pfam" id="PF00350"/>
    </source>
</evidence>